<comment type="caution">
    <text evidence="11">The sequence shown here is derived from an EMBL/GenBank/DDBJ whole genome shotgun (WGS) entry which is preliminary data.</text>
</comment>
<evidence type="ECO:0000256" key="3">
    <source>
        <dbReference type="ARBA" id="ARBA00022527"/>
    </source>
</evidence>
<dbReference type="InterPro" id="IPR011009">
    <property type="entry name" value="Kinase-like_dom_sf"/>
</dbReference>
<keyword evidence="5" id="KW-0547">Nucleotide-binding</keyword>
<dbReference type="AlphaFoldDB" id="A0ABD0RJ04"/>
<evidence type="ECO:0000256" key="8">
    <source>
        <dbReference type="ARBA" id="ARBA00047899"/>
    </source>
</evidence>
<comment type="similarity">
    <text evidence="1">Belongs to the protein kinase superfamily. CAMK Ser/Thr protein kinase family. PIM subfamily.</text>
</comment>
<reference evidence="11 12" key="1">
    <citation type="submission" date="2024-05" db="EMBL/GenBank/DDBJ databases">
        <title>Genome sequencing and assembly of Indian major carp, Cirrhinus mrigala (Hamilton, 1822).</title>
        <authorList>
            <person name="Mohindra V."/>
            <person name="Chowdhury L.M."/>
            <person name="Lal K."/>
            <person name="Jena J.K."/>
        </authorList>
    </citation>
    <scope>NUCLEOTIDE SEQUENCE [LARGE SCALE GENOMIC DNA]</scope>
    <source>
        <strain evidence="11">CM1030</strain>
        <tissue evidence="11">Blood</tissue>
    </source>
</reference>
<evidence type="ECO:0000256" key="4">
    <source>
        <dbReference type="ARBA" id="ARBA00022679"/>
    </source>
</evidence>
<protein>
    <recommendedName>
        <fullName evidence="2">non-specific serine/threonine protein kinase</fullName>
        <ecNumber evidence="2">2.7.11.1</ecNumber>
    </recommendedName>
</protein>
<evidence type="ECO:0000256" key="5">
    <source>
        <dbReference type="ARBA" id="ARBA00022741"/>
    </source>
</evidence>
<evidence type="ECO:0000256" key="2">
    <source>
        <dbReference type="ARBA" id="ARBA00012513"/>
    </source>
</evidence>
<evidence type="ECO:0000256" key="9">
    <source>
        <dbReference type="ARBA" id="ARBA00048679"/>
    </source>
</evidence>
<organism evidence="11 12">
    <name type="scientific">Cirrhinus mrigala</name>
    <name type="common">Mrigala</name>
    <dbReference type="NCBI Taxonomy" id="683832"/>
    <lineage>
        <taxon>Eukaryota</taxon>
        <taxon>Metazoa</taxon>
        <taxon>Chordata</taxon>
        <taxon>Craniata</taxon>
        <taxon>Vertebrata</taxon>
        <taxon>Euteleostomi</taxon>
        <taxon>Actinopterygii</taxon>
        <taxon>Neopterygii</taxon>
        <taxon>Teleostei</taxon>
        <taxon>Ostariophysi</taxon>
        <taxon>Cypriniformes</taxon>
        <taxon>Cyprinidae</taxon>
        <taxon>Labeoninae</taxon>
        <taxon>Labeonini</taxon>
        <taxon>Cirrhinus</taxon>
    </lineage>
</organism>
<dbReference type="GO" id="GO:0004674">
    <property type="term" value="F:protein serine/threonine kinase activity"/>
    <property type="evidence" value="ECO:0007669"/>
    <property type="project" value="UniProtKB-KW"/>
</dbReference>
<dbReference type="InterPro" id="IPR051138">
    <property type="entry name" value="PIM_Ser/Thr_kinase"/>
</dbReference>
<dbReference type="GO" id="GO:0005524">
    <property type="term" value="F:ATP binding"/>
    <property type="evidence" value="ECO:0007669"/>
    <property type="project" value="UniProtKB-KW"/>
</dbReference>
<dbReference type="Gene3D" id="1.10.510.10">
    <property type="entry name" value="Transferase(Phosphotransferase) domain 1"/>
    <property type="match status" value="1"/>
</dbReference>
<comment type="catalytic activity">
    <reaction evidence="9">
        <text>L-seryl-[protein] + ATP = O-phospho-L-seryl-[protein] + ADP + H(+)</text>
        <dbReference type="Rhea" id="RHEA:17989"/>
        <dbReference type="Rhea" id="RHEA-COMP:9863"/>
        <dbReference type="Rhea" id="RHEA-COMP:11604"/>
        <dbReference type="ChEBI" id="CHEBI:15378"/>
        <dbReference type="ChEBI" id="CHEBI:29999"/>
        <dbReference type="ChEBI" id="CHEBI:30616"/>
        <dbReference type="ChEBI" id="CHEBI:83421"/>
        <dbReference type="ChEBI" id="CHEBI:456216"/>
        <dbReference type="EC" id="2.7.11.1"/>
    </reaction>
</comment>
<dbReference type="Proteomes" id="UP001529510">
    <property type="component" value="Unassembled WGS sequence"/>
</dbReference>
<dbReference type="PANTHER" id="PTHR22984:SF11">
    <property type="entry name" value="AURORA KINASE-RELATED"/>
    <property type="match status" value="1"/>
</dbReference>
<dbReference type="FunFam" id="3.30.200.20:FF:000772">
    <property type="entry name" value="Pim proto-oncogene, serine/threonine kinase,-related 101"/>
    <property type="match status" value="1"/>
</dbReference>
<keyword evidence="3" id="KW-0723">Serine/threonine-protein kinase</keyword>
<dbReference type="PANTHER" id="PTHR22984">
    <property type="entry name" value="SERINE/THREONINE-PROTEIN KINASE PIM"/>
    <property type="match status" value="1"/>
</dbReference>
<keyword evidence="4" id="KW-0808">Transferase</keyword>
<gene>
    <name evidence="11" type="ORF">M9458_007057</name>
</gene>
<dbReference type="InterPro" id="IPR000719">
    <property type="entry name" value="Prot_kinase_dom"/>
</dbReference>
<keyword evidence="7" id="KW-0067">ATP-binding</keyword>
<evidence type="ECO:0000313" key="11">
    <source>
        <dbReference type="EMBL" id="KAL0198517.1"/>
    </source>
</evidence>
<keyword evidence="12" id="KW-1185">Reference proteome</keyword>
<dbReference type="EMBL" id="JAMKFB020000003">
    <property type="protein sequence ID" value="KAL0198517.1"/>
    <property type="molecule type" value="Genomic_DNA"/>
</dbReference>
<dbReference type="EC" id="2.7.11.1" evidence="2"/>
<comment type="catalytic activity">
    <reaction evidence="8">
        <text>L-threonyl-[protein] + ATP = O-phospho-L-threonyl-[protein] + ADP + H(+)</text>
        <dbReference type="Rhea" id="RHEA:46608"/>
        <dbReference type="Rhea" id="RHEA-COMP:11060"/>
        <dbReference type="Rhea" id="RHEA-COMP:11605"/>
        <dbReference type="ChEBI" id="CHEBI:15378"/>
        <dbReference type="ChEBI" id="CHEBI:30013"/>
        <dbReference type="ChEBI" id="CHEBI:30616"/>
        <dbReference type="ChEBI" id="CHEBI:61977"/>
        <dbReference type="ChEBI" id="CHEBI:456216"/>
        <dbReference type="EC" id="2.7.11.1"/>
    </reaction>
</comment>
<feature type="non-terminal residue" evidence="11">
    <location>
        <position position="117"/>
    </location>
</feature>
<evidence type="ECO:0000256" key="1">
    <source>
        <dbReference type="ARBA" id="ARBA00005505"/>
    </source>
</evidence>
<accession>A0ABD0RJ04</accession>
<dbReference type="Pfam" id="PF00069">
    <property type="entry name" value="Pkinase"/>
    <property type="match status" value="1"/>
</dbReference>
<proteinExistence type="inferred from homology"/>
<evidence type="ECO:0000259" key="10">
    <source>
        <dbReference type="Pfam" id="PF00069"/>
    </source>
</evidence>
<dbReference type="SUPFAM" id="SSF56112">
    <property type="entry name" value="Protein kinase-like (PK-like)"/>
    <property type="match status" value="1"/>
</dbReference>
<feature type="domain" description="Protein kinase" evidence="10">
    <location>
        <begin position="20"/>
        <end position="116"/>
    </location>
</feature>
<feature type="non-terminal residue" evidence="11">
    <location>
        <position position="1"/>
    </location>
</feature>
<sequence>DGYSKPLPLEVALQILANQGPRVPEIIQLLDWQVERDHYVMVLERPMPCQSLYEFMKCNKGSIKEDVARAIMRQATLAAQTDIKLENLLITPDTLEVKLIDFGCGAILTNEGYTSFA</sequence>
<keyword evidence="6" id="KW-0418">Kinase</keyword>
<evidence type="ECO:0000313" key="12">
    <source>
        <dbReference type="Proteomes" id="UP001529510"/>
    </source>
</evidence>
<evidence type="ECO:0000256" key="6">
    <source>
        <dbReference type="ARBA" id="ARBA00022777"/>
    </source>
</evidence>
<dbReference type="Gene3D" id="3.30.200.20">
    <property type="entry name" value="Phosphorylase Kinase, domain 1"/>
    <property type="match status" value="1"/>
</dbReference>
<evidence type="ECO:0000256" key="7">
    <source>
        <dbReference type="ARBA" id="ARBA00022840"/>
    </source>
</evidence>
<name>A0ABD0RJ04_CIRMR</name>